<dbReference type="AlphaFoldDB" id="A0A6C0HVX9"/>
<accession>A0A6C0HVX9</accession>
<evidence type="ECO:0000313" key="1">
    <source>
        <dbReference type="EMBL" id="QHT84033.1"/>
    </source>
</evidence>
<protein>
    <submittedName>
        <fullName evidence="1">Uncharacterized protein</fullName>
    </submittedName>
</protein>
<organism evidence="1">
    <name type="scientific">viral metagenome</name>
    <dbReference type="NCBI Taxonomy" id="1070528"/>
    <lineage>
        <taxon>unclassified sequences</taxon>
        <taxon>metagenomes</taxon>
        <taxon>organismal metagenomes</taxon>
    </lineage>
</organism>
<reference evidence="1" key="1">
    <citation type="journal article" date="2020" name="Nature">
        <title>Giant virus diversity and host interactions through global metagenomics.</title>
        <authorList>
            <person name="Schulz F."/>
            <person name="Roux S."/>
            <person name="Paez-Espino D."/>
            <person name="Jungbluth S."/>
            <person name="Walsh D.A."/>
            <person name="Denef V.J."/>
            <person name="McMahon K.D."/>
            <person name="Konstantinidis K.T."/>
            <person name="Eloe-Fadrosh E.A."/>
            <person name="Kyrpides N.C."/>
            <person name="Woyke T."/>
        </authorList>
    </citation>
    <scope>NUCLEOTIDE SEQUENCE</scope>
    <source>
        <strain evidence="1">GVMAG-M-3300023184-16</strain>
    </source>
</reference>
<proteinExistence type="predicted"/>
<sequence length="136" mass="15964">MAMDKTTIMRSFNTLFFEFMDDILSIYPENKEIQYARGKFELLKKGNPSILIKFWKINVYDPYHEQINLGDISFFIQKDYRSDFSQSSESVSDANEKILSMIENVRASIRDMDESNRKCSADYILKMSTLSLMYSS</sequence>
<dbReference type="EMBL" id="MN740015">
    <property type="protein sequence ID" value="QHT84033.1"/>
    <property type="molecule type" value="Genomic_DNA"/>
</dbReference>
<name>A0A6C0HVX9_9ZZZZ</name>